<dbReference type="OrthoDB" id="21695at10239"/>
<dbReference type="RefSeq" id="YP_006987251.1">
    <property type="nucleotide sequence ID" value="NC_019401.1"/>
</dbReference>
<evidence type="ECO:0000313" key="1">
    <source>
        <dbReference type="EMBL" id="AFC21596.1"/>
    </source>
</evidence>
<dbReference type="KEGG" id="vg:13993886"/>
<evidence type="ECO:0000313" key="2">
    <source>
        <dbReference type="Proteomes" id="UP000000457"/>
    </source>
</evidence>
<keyword evidence="2" id="KW-1185">Reference proteome</keyword>
<gene>
    <name evidence="1" type="ORF">GAP32_146</name>
</gene>
<dbReference type="Proteomes" id="UP000000457">
    <property type="component" value="Segment"/>
</dbReference>
<name>K4F5U7_9CAUD</name>
<dbReference type="EMBL" id="JN882285">
    <property type="protein sequence ID" value="AFC21596.1"/>
    <property type="molecule type" value="Genomic_DNA"/>
</dbReference>
<organism evidence="1 2">
    <name type="scientific">Cronobacter phage vB_CsaM_GAP32</name>
    <dbReference type="NCBI Taxonomy" id="1141136"/>
    <lineage>
        <taxon>Viruses</taxon>
        <taxon>Duplodnaviria</taxon>
        <taxon>Heunggongvirae</taxon>
        <taxon>Uroviricota</taxon>
        <taxon>Caudoviricetes</taxon>
        <taxon>Mimasvirus</taxon>
        <taxon>Mimasvirus GAP32</taxon>
    </lineage>
</organism>
<accession>K4F5U7</accession>
<reference evidence="1 2" key="1">
    <citation type="journal article" date="2014" name="Virology">
        <title>Supersize me: Cronobacter sakazakii phage GAP32.</title>
        <authorList>
            <person name="Abbasifar R."/>
            <person name="Griffiths M.W."/>
            <person name="Sabour P.M."/>
            <person name="Ackermann H.-W."/>
            <person name="Vandersteegen K."/>
            <person name="Lavigne R."/>
            <person name="Noben J.-P."/>
            <person name="Villa A.A."/>
            <person name="Abbasifar A."/>
            <person name="Nash J.H.E."/>
            <person name="Kropinski A.M."/>
        </authorList>
    </citation>
    <scope>NUCLEOTIDE SEQUENCE [LARGE SCALE GENOMIC DNA]</scope>
    <source>
        <strain evidence="1">GAP-32</strain>
    </source>
</reference>
<protein>
    <submittedName>
        <fullName evidence="1">Uncharacterized protein</fullName>
    </submittedName>
</protein>
<proteinExistence type="predicted"/>
<dbReference type="GeneID" id="13993886"/>
<sequence length="190" mass="22316">MGFQPKPNKNDKNTVNMLYVSDAAEEQAREIGCHKHILLLRKSAGKLRQYVDCFVNTKFPTQRLIEIKYEFSKCRPEVLAMMESMAKDPRRFNFESLDTHRKVFVDTLHGTRFQYYDFSSNPNIVIPTLYINGREFLSKIELQCISSVINSLSVMHENEYKLQEELKALEEQENVFKIYHNEKHSTNEGN</sequence>